<accession>A0ACA9NGS7</accession>
<sequence length="412" mass="46323">MSQASLSPEYYAALEQLQQGFDYYKDKSIEEQKHALDALPTTIPDTHTVNEVKLDDKFVIKSKEYIENGLKKYEDVLDENWKCLDNGLTGEWIRLKSCKDSESVILYFFGGAFYMGCAKQARSMTCEIAEKTELPVFTFDYRLNPQYEFPSQICDAVAAYLYLINPGPDSEFKPIDPKKIIFAGSSAGGGLAMGTALFIRDVGLPLPAGIVSPWVDLTASMPSYWEPEMDKTDHIPKLLVCPDLGPPCPMSIEYLERAKIVSERIKQKKPNVVGHPSFTKFPRLRLYCANEALAIPYVSPMLAESLGNLPPILVQVGGGDRLRDSVVLLSIRASDPTKYQIPKYATTNFENSPFKKPTEVTLELYDDACHCFQKTLNAMAINPNCEIREFDEKFMECLKWENIGVIPDVKDA</sequence>
<evidence type="ECO:0000313" key="2">
    <source>
        <dbReference type="Proteomes" id="UP000789702"/>
    </source>
</evidence>
<gene>
    <name evidence="1" type="ORF">DHETER_LOCUS9433</name>
</gene>
<reference evidence="1" key="1">
    <citation type="submission" date="2021-06" db="EMBL/GenBank/DDBJ databases">
        <authorList>
            <person name="Kallberg Y."/>
            <person name="Tangrot J."/>
            <person name="Rosling A."/>
        </authorList>
    </citation>
    <scope>NUCLEOTIDE SEQUENCE</scope>
    <source>
        <strain evidence="1">IL203A</strain>
    </source>
</reference>
<comment type="caution">
    <text evidence="1">The sequence shown here is derived from an EMBL/GenBank/DDBJ whole genome shotgun (WGS) entry which is preliminary data.</text>
</comment>
<organism evidence="1 2">
    <name type="scientific">Dentiscutata heterogama</name>
    <dbReference type="NCBI Taxonomy" id="1316150"/>
    <lineage>
        <taxon>Eukaryota</taxon>
        <taxon>Fungi</taxon>
        <taxon>Fungi incertae sedis</taxon>
        <taxon>Mucoromycota</taxon>
        <taxon>Glomeromycotina</taxon>
        <taxon>Glomeromycetes</taxon>
        <taxon>Diversisporales</taxon>
        <taxon>Gigasporaceae</taxon>
        <taxon>Dentiscutata</taxon>
    </lineage>
</organism>
<keyword evidence="2" id="KW-1185">Reference proteome</keyword>
<proteinExistence type="predicted"/>
<protein>
    <submittedName>
        <fullName evidence="1">11405_t:CDS:1</fullName>
    </submittedName>
</protein>
<name>A0ACA9NGS7_9GLOM</name>
<evidence type="ECO:0000313" key="1">
    <source>
        <dbReference type="EMBL" id="CAG8653981.1"/>
    </source>
</evidence>
<dbReference type="Proteomes" id="UP000789702">
    <property type="component" value="Unassembled WGS sequence"/>
</dbReference>
<dbReference type="EMBL" id="CAJVPU010016566">
    <property type="protein sequence ID" value="CAG8653981.1"/>
    <property type="molecule type" value="Genomic_DNA"/>
</dbReference>